<keyword evidence="2" id="KW-1185">Reference proteome</keyword>
<organism evidence="1 2">
    <name type="scientific">Strongylus vulgaris</name>
    <name type="common">Blood worm</name>
    <dbReference type="NCBI Taxonomy" id="40348"/>
    <lineage>
        <taxon>Eukaryota</taxon>
        <taxon>Metazoa</taxon>
        <taxon>Ecdysozoa</taxon>
        <taxon>Nematoda</taxon>
        <taxon>Chromadorea</taxon>
        <taxon>Rhabditida</taxon>
        <taxon>Rhabditina</taxon>
        <taxon>Rhabditomorpha</taxon>
        <taxon>Strongyloidea</taxon>
        <taxon>Strongylidae</taxon>
        <taxon>Strongylus</taxon>
    </lineage>
</organism>
<dbReference type="AlphaFoldDB" id="A0A3P7KQ99"/>
<name>A0A3P7KQ99_STRVU</name>
<dbReference type="Proteomes" id="UP000270094">
    <property type="component" value="Unassembled WGS sequence"/>
</dbReference>
<evidence type="ECO:0000313" key="1">
    <source>
        <dbReference type="EMBL" id="VDM69868.1"/>
    </source>
</evidence>
<sequence length="103" mass="11753">MPTGYQNLVGEPPTVEDAHRIAKWYHNTFMPSGDSIKYEAGTCRYDATARLAEMVSKRVFENDADRAVLLFTVFVALKCISRICFSIQPIPRKWDEVSLILLQ</sequence>
<reference evidence="1 2" key="1">
    <citation type="submission" date="2018-11" db="EMBL/GenBank/DDBJ databases">
        <authorList>
            <consortium name="Pathogen Informatics"/>
        </authorList>
    </citation>
    <scope>NUCLEOTIDE SEQUENCE [LARGE SCALE GENOMIC DNA]</scope>
</reference>
<accession>A0A3P7KQ99</accession>
<gene>
    <name evidence="1" type="ORF">SVUK_LOCUS4866</name>
</gene>
<evidence type="ECO:0000313" key="2">
    <source>
        <dbReference type="Proteomes" id="UP000270094"/>
    </source>
</evidence>
<protein>
    <submittedName>
        <fullName evidence="1">Uncharacterized protein</fullName>
    </submittedName>
</protein>
<dbReference type="EMBL" id="UYYB01013836">
    <property type="protein sequence ID" value="VDM69868.1"/>
    <property type="molecule type" value="Genomic_DNA"/>
</dbReference>
<proteinExistence type="predicted"/>